<dbReference type="Proteomes" id="UP001230504">
    <property type="component" value="Unassembled WGS sequence"/>
</dbReference>
<evidence type="ECO:0000313" key="1">
    <source>
        <dbReference type="EMBL" id="KAK1580318.1"/>
    </source>
</evidence>
<name>A0AAD8PUK8_9PEZI</name>
<accession>A0AAD8PUK8</accession>
<dbReference type="EMBL" id="JAHLJV010000056">
    <property type="protein sequence ID" value="KAK1580318.1"/>
    <property type="molecule type" value="Genomic_DNA"/>
</dbReference>
<dbReference type="AlphaFoldDB" id="A0AAD8PUK8"/>
<proteinExistence type="predicted"/>
<dbReference type="GeneID" id="85436574"/>
<dbReference type="RefSeq" id="XP_060411372.1">
    <property type="nucleotide sequence ID" value="XM_060552334.1"/>
</dbReference>
<comment type="caution">
    <text evidence="1">The sequence shown here is derived from an EMBL/GenBank/DDBJ whole genome shotgun (WGS) entry which is preliminary data.</text>
</comment>
<protein>
    <submittedName>
        <fullName evidence="1">Uncharacterized protein</fullName>
    </submittedName>
</protein>
<reference evidence="1" key="1">
    <citation type="submission" date="2021-06" db="EMBL/GenBank/DDBJ databases">
        <title>Comparative genomics, transcriptomics and evolutionary studies reveal genomic signatures of adaptation to plant cell wall in hemibiotrophic fungi.</title>
        <authorList>
            <consortium name="DOE Joint Genome Institute"/>
            <person name="Baroncelli R."/>
            <person name="Diaz J.F."/>
            <person name="Benocci T."/>
            <person name="Peng M."/>
            <person name="Battaglia E."/>
            <person name="Haridas S."/>
            <person name="Andreopoulos W."/>
            <person name="Labutti K."/>
            <person name="Pangilinan J."/>
            <person name="Floch G.L."/>
            <person name="Makela M.R."/>
            <person name="Henrissat B."/>
            <person name="Grigoriev I.V."/>
            <person name="Crouch J.A."/>
            <person name="De Vries R.P."/>
            <person name="Sukno S.A."/>
            <person name="Thon M.R."/>
        </authorList>
    </citation>
    <scope>NUCLEOTIDE SEQUENCE</scope>
    <source>
        <strain evidence="1">CBS 125086</strain>
    </source>
</reference>
<organism evidence="1 2">
    <name type="scientific">Colletotrichum navitas</name>
    <dbReference type="NCBI Taxonomy" id="681940"/>
    <lineage>
        <taxon>Eukaryota</taxon>
        <taxon>Fungi</taxon>
        <taxon>Dikarya</taxon>
        <taxon>Ascomycota</taxon>
        <taxon>Pezizomycotina</taxon>
        <taxon>Sordariomycetes</taxon>
        <taxon>Hypocreomycetidae</taxon>
        <taxon>Glomerellales</taxon>
        <taxon>Glomerellaceae</taxon>
        <taxon>Colletotrichum</taxon>
        <taxon>Colletotrichum graminicola species complex</taxon>
    </lineage>
</organism>
<sequence length="165" mass="17548">MSDCCRRDSVHAPPTACLGTATFLWCPTPVSGPRFLPLDQPALTTLPRRACLYDTPRSVHLGQRDCYDGMANLPFVSVSLSVGLATSATLHGTSTACRLEGWRPVEWETPAAARARSGQAAHGPGHKPRIHAGWTVDGCPTDFPPCIHGPSLGRCPAFSRSDGGD</sequence>
<gene>
    <name evidence="1" type="ORF">LY79DRAFT_310420</name>
</gene>
<keyword evidence="2" id="KW-1185">Reference proteome</keyword>
<evidence type="ECO:0000313" key="2">
    <source>
        <dbReference type="Proteomes" id="UP001230504"/>
    </source>
</evidence>